<proteinExistence type="predicted"/>
<sequence>MLKERIQEILEFTKSESPYRKANKGWINQDIFLDLNPSPEDFNQKNEAAKLTLLWSPINSLIANIFLILIISSLLVFTSLSFAKGRFDLSIFNTSQINYQVKVDENKLKDLNAFNSKTEEELDINDQEKSSKINSSDNISINMDQKIIIQKPDEENKTIKDIESNQDIRILKNNKSKSNFI</sequence>
<keyword evidence="1" id="KW-1133">Transmembrane helix</keyword>
<evidence type="ECO:0000313" key="2">
    <source>
        <dbReference type="EMBL" id="PYE01426.1"/>
    </source>
</evidence>
<keyword evidence="1" id="KW-0812">Transmembrane</keyword>
<dbReference type="RefSeq" id="WP_158467256.1">
    <property type="nucleotide sequence ID" value="NZ_QJUE01000005.1"/>
</dbReference>
<dbReference type="Proteomes" id="UP000247807">
    <property type="component" value="Unassembled WGS sequence"/>
</dbReference>
<organism evidence="2 3">
    <name type="scientific">Prochlorococcus marinus XMU1408</name>
    <dbReference type="NCBI Taxonomy" id="2213228"/>
    <lineage>
        <taxon>Bacteria</taxon>
        <taxon>Bacillati</taxon>
        <taxon>Cyanobacteriota</taxon>
        <taxon>Cyanophyceae</taxon>
        <taxon>Synechococcales</taxon>
        <taxon>Prochlorococcaceae</taxon>
        <taxon>Prochlorococcus</taxon>
    </lineage>
</organism>
<reference evidence="2 3" key="1">
    <citation type="journal article" date="2018" name="Appl. Environ. Microbiol.">
        <title>Genome rearrangement shapes Prochlorococcus ecological adaptation.</title>
        <authorList>
            <person name="Yan W."/>
            <person name="Wei S."/>
            <person name="Wang Q."/>
            <person name="Xiao X."/>
            <person name="Zeng Q."/>
            <person name="Jiao N."/>
            <person name="Zhang R."/>
        </authorList>
    </citation>
    <scope>NUCLEOTIDE SEQUENCE [LARGE SCALE GENOMIC DNA]</scope>
    <source>
        <strain evidence="2 3">XMU1408</strain>
    </source>
</reference>
<dbReference type="AlphaFoldDB" id="A0A318QXI9"/>
<evidence type="ECO:0000256" key="1">
    <source>
        <dbReference type="SAM" id="Phobius"/>
    </source>
</evidence>
<dbReference type="EMBL" id="QJUE01000005">
    <property type="protein sequence ID" value="PYE01426.1"/>
    <property type="molecule type" value="Genomic_DNA"/>
</dbReference>
<feature type="transmembrane region" description="Helical" evidence="1">
    <location>
        <begin position="61"/>
        <end position="83"/>
    </location>
</feature>
<accession>A0A318QXI9</accession>
<gene>
    <name evidence="2" type="ORF">DNJ73_08455</name>
</gene>
<name>A0A318QXI9_PROMR</name>
<protein>
    <submittedName>
        <fullName evidence="2">Uncharacterized protein</fullName>
    </submittedName>
</protein>
<evidence type="ECO:0000313" key="3">
    <source>
        <dbReference type="Proteomes" id="UP000247807"/>
    </source>
</evidence>
<comment type="caution">
    <text evidence="2">The sequence shown here is derived from an EMBL/GenBank/DDBJ whole genome shotgun (WGS) entry which is preliminary data.</text>
</comment>
<dbReference type="OrthoDB" id="541182at2"/>
<keyword evidence="1" id="KW-0472">Membrane</keyword>